<feature type="region of interest" description="Disordered" evidence="1">
    <location>
        <begin position="93"/>
        <end position="117"/>
    </location>
</feature>
<dbReference type="EMBL" id="LTAN01000001">
    <property type="protein sequence ID" value="OBR16087.1"/>
    <property type="molecule type" value="Genomic_DNA"/>
</dbReference>
<evidence type="ECO:0000313" key="3">
    <source>
        <dbReference type="Proteomes" id="UP000092177"/>
    </source>
</evidence>
<name>A0A1B7YVL9_COLHI</name>
<gene>
    <name evidence="2" type="ORF">CH63R_01267</name>
</gene>
<keyword evidence="3" id="KW-1185">Reference proteome</keyword>
<evidence type="ECO:0000313" key="2">
    <source>
        <dbReference type="EMBL" id="OBR16087.1"/>
    </source>
</evidence>
<proteinExistence type="predicted"/>
<dbReference type="Proteomes" id="UP000092177">
    <property type="component" value="Chromosome 1"/>
</dbReference>
<dbReference type="RefSeq" id="XP_018164604.1">
    <property type="nucleotide sequence ID" value="XM_018296242.1"/>
</dbReference>
<dbReference type="AlphaFoldDB" id="A0A1B7YVL9"/>
<accession>A0A1B7YVL9</accession>
<feature type="compositionally biased region" description="Polar residues" evidence="1">
    <location>
        <begin position="101"/>
        <end position="112"/>
    </location>
</feature>
<sequence length="179" mass="19857">MCPLAVDGPTKLLLLSCYAKIFQAYRQMFAEVYSGLRSGANMTDLLYDLRVEDIVLDGDDELKILVLIQVVIHKLNTLGVHLGVPERHYVGVGSGTPLGTRRTQSRGLQSSSEETEPTLDAILSGNESDRCVFWGEFKEQNRCMESAAAAFREELGLLRAQLGHWSRCRTVPLGESHGF</sequence>
<evidence type="ECO:0000256" key="1">
    <source>
        <dbReference type="SAM" id="MobiDB-lite"/>
    </source>
</evidence>
<protein>
    <submittedName>
        <fullName evidence="2">Uncharacterized protein</fullName>
    </submittedName>
</protein>
<dbReference type="VEuPathDB" id="FungiDB:CH63R_01267"/>
<comment type="caution">
    <text evidence="2">The sequence shown here is derived from an EMBL/GenBank/DDBJ whole genome shotgun (WGS) entry which is preliminary data.</text>
</comment>
<dbReference type="OrthoDB" id="4222821at2759"/>
<reference evidence="3" key="1">
    <citation type="journal article" date="2017" name="BMC Genomics">
        <title>Gapless genome assembly of Colletotrichum higginsianum reveals chromosome structure and association of transposable elements with secondary metabolite gene clusters.</title>
        <authorList>
            <person name="Dallery J.-F."/>
            <person name="Lapalu N."/>
            <person name="Zampounis A."/>
            <person name="Pigne S."/>
            <person name="Luyten I."/>
            <person name="Amselem J."/>
            <person name="Wittenberg A.H.J."/>
            <person name="Zhou S."/>
            <person name="de Queiroz M.V."/>
            <person name="Robin G.P."/>
            <person name="Auger A."/>
            <person name="Hainaut M."/>
            <person name="Henrissat B."/>
            <person name="Kim K.-T."/>
            <person name="Lee Y.-H."/>
            <person name="Lespinet O."/>
            <person name="Schwartz D.C."/>
            <person name="Thon M.R."/>
            <person name="O'Connell R.J."/>
        </authorList>
    </citation>
    <scope>NUCLEOTIDE SEQUENCE [LARGE SCALE GENOMIC DNA]</scope>
    <source>
        <strain evidence="3">IMI 349063</strain>
    </source>
</reference>
<dbReference type="KEGG" id="chig:CH63R_01267"/>
<organism evidence="2 3">
    <name type="scientific">Colletotrichum higginsianum (strain IMI 349063)</name>
    <name type="common">Crucifer anthracnose fungus</name>
    <dbReference type="NCBI Taxonomy" id="759273"/>
    <lineage>
        <taxon>Eukaryota</taxon>
        <taxon>Fungi</taxon>
        <taxon>Dikarya</taxon>
        <taxon>Ascomycota</taxon>
        <taxon>Pezizomycotina</taxon>
        <taxon>Sordariomycetes</taxon>
        <taxon>Hypocreomycetidae</taxon>
        <taxon>Glomerellales</taxon>
        <taxon>Glomerellaceae</taxon>
        <taxon>Colletotrichum</taxon>
        <taxon>Colletotrichum destructivum species complex</taxon>
    </lineage>
</organism>
<dbReference type="GeneID" id="28860349"/>